<dbReference type="PANTHER" id="PTHR43531">
    <property type="entry name" value="PROTEIN ICFG"/>
    <property type="match status" value="1"/>
</dbReference>
<dbReference type="Gene3D" id="6.10.340.10">
    <property type="match status" value="1"/>
</dbReference>
<feature type="domain" description="HAMP" evidence="16">
    <location>
        <begin position="446"/>
        <end position="491"/>
    </location>
</feature>
<keyword evidence="9 11" id="KW-0807">Transducer</keyword>
<gene>
    <name evidence="17" type="ORF">SAMN04488120_104136</name>
</gene>
<evidence type="ECO:0000256" key="11">
    <source>
        <dbReference type="PROSITE-ProRule" id="PRU00284"/>
    </source>
</evidence>
<keyword evidence="7 13" id="KW-1133">Transmembrane helix</keyword>
<evidence type="ECO:0000256" key="12">
    <source>
        <dbReference type="SAM" id="Coils"/>
    </source>
</evidence>
<dbReference type="GO" id="GO:0006935">
    <property type="term" value="P:chemotaxis"/>
    <property type="evidence" value="ECO:0007669"/>
    <property type="project" value="UniProtKB-KW"/>
</dbReference>
<dbReference type="Pfam" id="PF08447">
    <property type="entry name" value="PAS_3"/>
    <property type="match status" value="1"/>
</dbReference>
<dbReference type="PROSITE" id="PS50112">
    <property type="entry name" value="PAS"/>
    <property type="match status" value="1"/>
</dbReference>
<dbReference type="Gene3D" id="3.30.450.20">
    <property type="entry name" value="PAS domain"/>
    <property type="match status" value="2"/>
</dbReference>
<evidence type="ECO:0000256" key="13">
    <source>
        <dbReference type="SAM" id="Phobius"/>
    </source>
</evidence>
<keyword evidence="12" id="KW-0175">Coiled coil</keyword>
<sequence>MRMNLPVTGVEKMLAEDTMIVSNTDLKGVIQYINRDFIEVSGFSESELIGSPQNIVRHPDMPVEAFADFWATLKDGKPWTGLVKNRCKNGDHYWVLANATPLRANGQVVGYMSVRTKPARDQVEAAERAYRQFREGTAKGLRILRGKVVSDGRLARLREKLRHLSIRERGLALGALFLLLLALVGSLSALGFGGMAQALVMACAAAVGLWSCHRFVHGLVRPLETAAACIQQMSEGRLNVKIDVEREDEIGRILNAARSMQIKLGFDMAEAARISAENLRIRIGLDNVATNVMIADRDYNIIYLNKAIIGMFQRAEMDLRKDLPNFDASKLIGQNIDVFHKNPAHQRAMLEKLTTTHRATIKVGGRTFSLTVTPVVNERNERLGTAVEWVDRTAEVAVESEVSKIVAAAAQGDFSQRITLDGKEGFFRQLADNINNLLQTSESGFHEIARVLAALAKGDLTQTITADFKGTFGKLRDDANSTVAQLTEIVRQIKLATDTINTASREIASGNADLSARTEQQAASLEETASSMEELTSTVKQNAENAKQANQLAIGAADVAVRGGQVVSSVIAMMDAITESSKKIADIIGVIDGIAFQTNILALNAAVEAARAGEQGRGFAVVAAEVRSLAQRSAAAAKEIKALIG</sequence>
<evidence type="ECO:0000256" key="1">
    <source>
        <dbReference type="ARBA" id="ARBA00004429"/>
    </source>
</evidence>
<evidence type="ECO:0000313" key="17">
    <source>
        <dbReference type="EMBL" id="SFF44160.1"/>
    </source>
</evidence>
<dbReference type="Pfam" id="PF00672">
    <property type="entry name" value="HAMP"/>
    <property type="match status" value="1"/>
</dbReference>
<feature type="non-terminal residue" evidence="17">
    <location>
        <position position="645"/>
    </location>
</feature>
<evidence type="ECO:0000256" key="3">
    <source>
        <dbReference type="ARBA" id="ARBA00022481"/>
    </source>
</evidence>
<dbReference type="EMBL" id="FOOC01000004">
    <property type="protein sequence ID" value="SFF44160.1"/>
    <property type="molecule type" value="Genomic_DNA"/>
</dbReference>
<dbReference type="FunFam" id="3.30.450.20:FF:000075">
    <property type="entry name" value="Methyl-accepting chemotaxis protein"/>
    <property type="match status" value="1"/>
</dbReference>
<protein>
    <submittedName>
        <fullName evidence="17">Methyl-accepting chemotaxis sensory transducer with Pas/Pac sensor</fullName>
    </submittedName>
</protein>
<comment type="subcellular location">
    <subcellularLocation>
        <location evidence="1">Cell inner membrane</location>
        <topology evidence="1">Multi-pass membrane protein</topology>
    </subcellularLocation>
</comment>
<dbReference type="SUPFAM" id="SSF55785">
    <property type="entry name" value="PYP-like sensor domain (PAS domain)"/>
    <property type="match status" value="2"/>
</dbReference>
<keyword evidence="8 13" id="KW-0472">Membrane</keyword>
<keyword evidence="2" id="KW-1003">Cell membrane</keyword>
<dbReference type="InterPro" id="IPR004090">
    <property type="entry name" value="Chemotax_Me-accpt_rcpt"/>
</dbReference>
<evidence type="ECO:0000259" key="14">
    <source>
        <dbReference type="PROSITE" id="PS50111"/>
    </source>
</evidence>
<evidence type="ECO:0000256" key="6">
    <source>
        <dbReference type="ARBA" id="ARBA00022692"/>
    </source>
</evidence>
<dbReference type="InterPro" id="IPR003660">
    <property type="entry name" value="HAMP_dom"/>
</dbReference>
<dbReference type="PRINTS" id="PR00260">
    <property type="entry name" value="CHEMTRNSDUCR"/>
</dbReference>
<feature type="domain" description="HAMP" evidence="16">
    <location>
        <begin position="217"/>
        <end position="269"/>
    </location>
</feature>
<dbReference type="FunFam" id="3.30.450.20:FF:000046">
    <property type="entry name" value="Aerotaxis sensor receptor"/>
    <property type="match status" value="1"/>
</dbReference>
<dbReference type="InterPro" id="IPR051310">
    <property type="entry name" value="MCP_chemotaxis"/>
</dbReference>
<evidence type="ECO:0000259" key="16">
    <source>
        <dbReference type="PROSITE" id="PS50885"/>
    </source>
</evidence>
<dbReference type="CDD" id="cd06225">
    <property type="entry name" value="HAMP"/>
    <property type="match status" value="1"/>
</dbReference>
<evidence type="ECO:0000256" key="4">
    <source>
        <dbReference type="ARBA" id="ARBA00022500"/>
    </source>
</evidence>
<name>A0A1I2IR29_9GAMM</name>
<dbReference type="Pfam" id="PF13188">
    <property type="entry name" value="PAS_8"/>
    <property type="match status" value="1"/>
</dbReference>
<dbReference type="PANTHER" id="PTHR43531:SF14">
    <property type="entry name" value="METHYL-ACCEPTING CHEMOTAXIS PROTEIN I-RELATED"/>
    <property type="match status" value="1"/>
</dbReference>
<evidence type="ECO:0000313" key="18">
    <source>
        <dbReference type="Proteomes" id="UP000199771"/>
    </source>
</evidence>
<dbReference type="STRING" id="1076937.SAMN04488120_104136"/>
<dbReference type="SMART" id="SM00304">
    <property type="entry name" value="HAMP"/>
    <property type="match status" value="2"/>
</dbReference>
<evidence type="ECO:0000256" key="9">
    <source>
        <dbReference type="ARBA" id="ARBA00023224"/>
    </source>
</evidence>
<keyword evidence="5" id="KW-0997">Cell inner membrane</keyword>
<feature type="domain" description="Methyl-accepting transducer" evidence="14">
    <location>
        <begin position="496"/>
        <end position="645"/>
    </location>
</feature>
<dbReference type="GO" id="GO:0004888">
    <property type="term" value="F:transmembrane signaling receptor activity"/>
    <property type="evidence" value="ECO:0007669"/>
    <property type="project" value="InterPro"/>
</dbReference>
<dbReference type="Proteomes" id="UP000199771">
    <property type="component" value="Unassembled WGS sequence"/>
</dbReference>
<evidence type="ECO:0000256" key="7">
    <source>
        <dbReference type="ARBA" id="ARBA00022989"/>
    </source>
</evidence>
<keyword evidence="18" id="KW-1185">Reference proteome</keyword>
<reference evidence="17 18" key="1">
    <citation type="submission" date="2016-10" db="EMBL/GenBank/DDBJ databases">
        <authorList>
            <person name="de Groot N.N."/>
        </authorList>
    </citation>
    <scope>NUCLEOTIDE SEQUENCE [LARGE SCALE GENOMIC DNA]</scope>
    <source>
        <strain evidence="17 18">DSM 23609</strain>
    </source>
</reference>
<dbReference type="Gene3D" id="1.10.287.950">
    <property type="entry name" value="Methyl-accepting chemotaxis protein"/>
    <property type="match status" value="1"/>
</dbReference>
<dbReference type="InterPro" id="IPR004089">
    <property type="entry name" value="MCPsignal_dom"/>
</dbReference>
<keyword evidence="6 13" id="KW-0812">Transmembrane</keyword>
<evidence type="ECO:0000259" key="15">
    <source>
        <dbReference type="PROSITE" id="PS50112"/>
    </source>
</evidence>
<comment type="similarity">
    <text evidence="10">Belongs to the methyl-accepting chemotaxis (MCP) protein family.</text>
</comment>
<feature type="domain" description="PAS" evidence="15">
    <location>
        <begin position="25"/>
        <end position="50"/>
    </location>
</feature>
<feature type="transmembrane region" description="Helical" evidence="13">
    <location>
        <begin position="170"/>
        <end position="192"/>
    </location>
</feature>
<feature type="coiled-coil region" evidence="12">
    <location>
        <begin position="515"/>
        <end position="552"/>
    </location>
</feature>
<dbReference type="NCBIfam" id="TIGR00229">
    <property type="entry name" value="sensory_box"/>
    <property type="match status" value="1"/>
</dbReference>
<dbReference type="SUPFAM" id="SSF158472">
    <property type="entry name" value="HAMP domain-like"/>
    <property type="match status" value="1"/>
</dbReference>
<dbReference type="PROSITE" id="PS50111">
    <property type="entry name" value="CHEMOTAXIS_TRANSDUC_2"/>
    <property type="match status" value="1"/>
</dbReference>
<keyword evidence="3" id="KW-0488">Methylation</keyword>
<keyword evidence="4" id="KW-0145">Chemotaxis</keyword>
<evidence type="ECO:0000256" key="5">
    <source>
        <dbReference type="ARBA" id="ARBA00022519"/>
    </source>
</evidence>
<dbReference type="SUPFAM" id="SSF58104">
    <property type="entry name" value="Methyl-accepting chemotaxis protein (MCP) signaling domain"/>
    <property type="match status" value="1"/>
</dbReference>
<dbReference type="InterPro" id="IPR000014">
    <property type="entry name" value="PAS"/>
</dbReference>
<dbReference type="InterPro" id="IPR013655">
    <property type="entry name" value="PAS_fold_3"/>
</dbReference>
<dbReference type="GO" id="GO:0005886">
    <property type="term" value="C:plasma membrane"/>
    <property type="evidence" value="ECO:0007669"/>
    <property type="project" value="UniProtKB-SubCell"/>
</dbReference>
<evidence type="ECO:0000256" key="2">
    <source>
        <dbReference type="ARBA" id="ARBA00022475"/>
    </source>
</evidence>
<dbReference type="Pfam" id="PF00015">
    <property type="entry name" value="MCPsignal"/>
    <property type="match status" value="1"/>
</dbReference>
<dbReference type="CDD" id="cd11386">
    <property type="entry name" value="MCP_signal"/>
    <property type="match status" value="1"/>
</dbReference>
<organism evidence="17 18">
    <name type="scientific">Fontimonas thermophila</name>
    <dbReference type="NCBI Taxonomy" id="1076937"/>
    <lineage>
        <taxon>Bacteria</taxon>
        <taxon>Pseudomonadati</taxon>
        <taxon>Pseudomonadota</taxon>
        <taxon>Gammaproteobacteria</taxon>
        <taxon>Nevskiales</taxon>
        <taxon>Nevskiaceae</taxon>
        <taxon>Fontimonas</taxon>
    </lineage>
</organism>
<dbReference type="PROSITE" id="PS50885">
    <property type="entry name" value="HAMP"/>
    <property type="match status" value="2"/>
</dbReference>
<proteinExistence type="inferred from homology"/>
<dbReference type="CDD" id="cd00130">
    <property type="entry name" value="PAS"/>
    <property type="match status" value="1"/>
</dbReference>
<dbReference type="AlphaFoldDB" id="A0A1I2IR29"/>
<dbReference type="InterPro" id="IPR035965">
    <property type="entry name" value="PAS-like_dom_sf"/>
</dbReference>
<accession>A0A1I2IR29</accession>
<dbReference type="GO" id="GO:0007165">
    <property type="term" value="P:signal transduction"/>
    <property type="evidence" value="ECO:0007669"/>
    <property type="project" value="UniProtKB-KW"/>
</dbReference>
<dbReference type="RefSeq" id="WP_200769531.1">
    <property type="nucleotide sequence ID" value="NZ_FOOC01000004.1"/>
</dbReference>
<evidence type="ECO:0000256" key="10">
    <source>
        <dbReference type="ARBA" id="ARBA00029447"/>
    </source>
</evidence>
<dbReference type="Pfam" id="PF18947">
    <property type="entry name" value="HAMP_2"/>
    <property type="match status" value="1"/>
</dbReference>
<evidence type="ECO:0000256" key="8">
    <source>
        <dbReference type="ARBA" id="ARBA00023136"/>
    </source>
</evidence>
<dbReference type="SMART" id="SM00283">
    <property type="entry name" value="MA"/>
    <property type="match status" value="1"/>
</dbReference>